<evidence type="ECO:0000313" key="7">
    <source>
        <dbReference type="Proteomes" id="UP000321532"/>
    </source>
</evidence>
<accession>A0A512B4W4</accession>
<organism evidence="6 7">
    <name type="scientific">Adhaeribacter aerolatus</name>
    <dbReference type="NCBI Taxonomy" id="670289"/>
    <lineage>
        <taxon>Bacteria</taxon>
        <taxon>Pseudomonadati</taxon>
        <taxon>Bacteroidota</taxon>
        <taxon>Cytophagia</taxon>
        <taxon>Cytophagales</taxon>
        <taxon>Hymenobacteraceae</taxon>
        <taxon>Adhaeribacter</taxon>
    </lineage>
</organism>
<dbReference type="PROSITE" id="PS51296">
    <property type="entry name" value="RIESKE"/>
    <property type="match status" value="1"/>
</dbReference>
<keyword evidence="2" id="KW-0479">Metal-binding</keyword>
<evidence type="ECO:0000313" key="6">
    <source>
        <dbReference type="EMBL" id="GEO06984.1"/>
    </source>
</evidence>
<evidence type="ECO:0000256" key="2">
    <source>
        <dbReference type="ARBA" id="ARBA00022723"/>
    </source>
</evidence>
<keyword evidence="7" id="KW-1185">Reference proteome</keyword>
<dbReference type="GO" id="GO:0046872">
    <property type="term" value="F:metal ion binding"/>
    <property type="evidence" value="ECO:0007669"/>
    <property type="project" value="UniProtKB-KW"/>
</dbReference>
<feature type="domain" description="Rieske" evidence="5">
    <location>
        <begin position="55"/>
        <end position="150"/>
    </location>
</feature>
<dbReference type="GO" id="GO:0051537">
    <property type="term" value="F:2 iron, 2 sulfur cluster binding"/>
    <property type="evidence" value="ECO:0007669"/>
    <property type="project" value="UniProtKB-KW"/>
</dbReference>
<reference evidence="6 7" key="1">
    <citation type="submission" date="2019-07" db="EMBL/GenBank/DDBJ databases">
        <title>Whole genome shotgun sequence of Adhaeribacter aerolatus NBRC 106133.</title>
        <authorList>
            <person name="Hosoyama A."/>
            <person name="Uohara A."/>
            <person name="Ohji S."/>
            <person name="Ichikawa N."/>
        </authorList>
    </citation>
    <scope>NUCLEOTIDE SEQUENCE [LARGE SCALE GENOMIC DNA]</scope>
    <source>
        <strain evidence="6 7">NBRC 106133</strain>
    </source>
</reference>
<keyword evidence="4" id="KW-0411">Iron-sulfur</keyword>
<keyword evidence="3" id="KW-0408">Iron</keyword>
<evidence type="ECO:0000256" key="4">
    <source>
        <dbReference type="ARBA" id="ARBA00023014"/>
    </source>
</evidence>
<dbReference type="SUPFAM" id="SSF50022">
    <property type="entry name" value="ISP domain"/>
    <property type="match status" value="1"/>
</dbReference>
<sequence length="152" mass="17092">MRATSEEKRVKDFMTIRNYIIAGLFLSLASCEDNTEAPLIPNVIVNEQLNLTNIQYNRLRQDNGYVYLNAGVRGIIVIRENANRYRAIERNCPYKPEDACGIVEVDASNLFLKDPCCGSQFDLSGQVTGGPATYPLRQYGTTLQGNFLYITN</sequence>
<comment type="caution">
    <text evidence="6">The sequence shown here is derived from an EMBL/GenBank/DDBJ whole genome shotgun (WGS) entry which is preliminary data.</text>
</comment>
<dbReference type="AlphaFoldDB" id="A0A512B4W4"/>
<dbReference type="EMBL" id="BJYS01000048">
    <property type="protein sequence ID" value="GEO06984.1"/>
    <property type="molecule type" value="Genomic_DNA"/>
</dbReference>
<gene>
    <name evidence="6" type="ORF">AAE02nite_46480</name>
</gene>
<evidence type="ECO:0000256" key="3">
    <source>
        <dbReference type="ARBA" id="ARBA00023004"/>
    </source>
</evidence>
<dbReference type="PROSITE" id="PS51257">
    <property type="entry name" value="PROKAR_LIPOPROTEIN"/>
    <property type="match status" value="1"/>
</dbReference>
<evidence type="ECO:0000256" key="1">
    <source>
        <dbReference type="ARBA" id="ARBA00022714"/>
    </source>
</evidence>
<name>A0A512B4W4_9BACT</name>
<dbReference type="InterPro" id="IPR036922">
    <property type="entry name" value="Rieske_2Fe-2S_sf"/>
</dbReference>
<proteinExistence type="predicted"/>
<dbReference type="InterPro" id="IPR017941">
    <property type="entry name" value="Rieske_2Fe-2S"/>
</dbReference>
<dbReference type="Gene3D" id="2.102.10.10">
    <property type="entry name" value="Rieske [2Fe-2S] iron-sulphur domain"/>
    <property type="match status" value="1"/>
</dbReference>
<dbReference type="Proteomes" id="UP000321532">
    <property type="component" value="Unassembled WGS sequence"/>
</dbReference>
<protein>
    <recommendedName>
        <fullName evidence="5">Rieske domain-containing protein</fullName>
    </recommendedName>
</protein>
<keyword evidence="1" id="KW-0001">2Fe-2S</keyword>
<evidence type="ECO:0000259" key="5">
    <source>
        <dbReference type="PROSITE" id="PS51296"/>
    </source>
</evidence>